<proteinExistence type="predicted"/>
<evidence type="ECO:0000313" key="2">
    <source>
        <dbReference type="Proteomes" id="UP000605670"/>
    </source>
</evidence>
<name>A0A917F0S7_9MICO</name>
<keyword evidence="2" id="KW-1185">Reference proteome</keyword>
<gene>
    <name evidence="1" type="ORF">GCM10011366_00770</name>
</gene>
<reference evidence="1" key="2">
    <citation type="submission" date="2020-09" db="EMBL/GenBank/DDBJ databases">
        <authorList>
            <person name="Sun Q."/>
            <person name="Zhou Y."/>
        </authorList>
    </citation>
    <scope>NUCLEOTIDE SEQUENCE</scope>
    <source>
        <strain evidence="1">CGMCC 1.12160</strain>
    </source>
</reference>
<dbReference type="InterPro" id="IPR016032">
    <property type="entry name" value="Sig_transdc_resp-reg_C-effctor"/>
</dbReference>
<dbReference type="InterPro" id="IPR036388">
    <property type="entry name" value="WH-like_DNA-bd_sf"/>
</dbReference>
<reference evidence="1" key="1">
    <citation type="journal article" date="2014" name="Int. J. Syst. Evol. Microbiol.">
        <title>Complete genome sequence of Corynebacterium casei LMG S-19264T (=DSM 44701T), isolated from a smear-ripened cheese.</title>
        <authorList>
            <consortium name="US DOE Joint Genome Institute (JGI-PGF)"/>
            <person name="Walter F."/>
            <person name="Albersmeier A."/>
            <person name="Kalinowski J."/>
            <person name="Ruckert C."/>
        </authorList>
    </citation>
    <scope>NUCLEOTIDE SEQUENCE</scope>
    <source>
        <strain evidence="1">CGMCC 1.12160</strain>
    </source>
</reference>
<dbReference type="GO" id="GO:0003677">
    <property type="term" value="F:DNA binding"/>
    <property type="evidence" value="ECO:0007669"/>
    <property type="project" value="InterPro"/>
</dbReference>
<dbReference type="Gene3D" id="1.10.10.10">
    <property type="entry name" value="Winged helix-like DNA-binding domain superfamily/Winged helix DNA-binding domain"/>
    <property type="match status" value="1"/>
</dbReference>
<dbReference type="Proteomes" id="UP000605670">
    <property type="component" value="Unassembled WGS sequence"/>
</dbReference>
<sequence>MEHFYRHLLRSAPGTLEEHADRLGWPLHRALVSLRHLEALQLAARGTEGQVRVDDPRSTVGRLLDQEEARLDARRDELLGLRASLESFEFDYRRGLQLSGPRLPAFEEVAPSQAPAVVDHLVRTSRGDLLQVASGVDTGPGHDEAVRRQFEEVVASGRVVRSIFPLSILADPHWHLFAEARASAGEQQRYLPDDAIRSEFAVFGRGGVLLAEGGGEEGDFLLLRPAAVVDVFVSLFEELWRRAEPMFGQDASARDVKLLELLALGFKDEALARQLGLSLRTVRRRIAALMDEHGVDTRFQLGMAIAGRGLLDGDRR</sequence>
<dbReference type="GO" id="GO:0006355">
    <property type="term" value="P:regulation of DNA-templated transcription"/>
    <property type="evidence" value="ECO:0007669"/>
    <property type="project" value="InterPro"/>
</dbReference>
<evidence type="ECO:0000313" key="1">
    <source>
        <dbReference type="EMBL" id="GGF37049.1"/>
    </source>
</evidence>
<dbReference type="EMBL" id="BMEM01000001">
    <property type="protein sequence ID" value="GGF37049.1"/>
    <property type="molecule type" value="Genomic_DNA"/>
</dbReference>
<organism evidence="1 2">
    <name type="scientific">Ornithinimicrobium tianjinense</name>
    <dbReference type="NCBI Taxonomy" id="1195761"/>
    <lineage>
        <taxon>Bacteria</taxon>
        <taxon>Bacillati</taxon>
        <taxon>Actinomycetota</taxon>
        <taxon>Actinomycetes</taxon>
        <taxon>Micrococcales</taxon>
        <taxon>Ornithinimicrobiaceae</taxon>
        <taxon>Ornithinimicrobium</taxon>
    </lineage>
</organism>
<accession>A0A917F0S7</accession>
<dbReference type="AlphaFoldDB" id="A0A917F0S7"/>
<evidence type="ECO:0008006" key="3">
    <source>
        <dbReference type="Google" id="ProtNLM"/>
    </source>
</evidence>
<protein>
    <recommendedName>
        <fullName evidence="3">HTH luxR-type domain-containing protein</fullName>
    </recommendedName>
</protein>
<dbReference type="SUPFAM" id="SSF46894">
    <property type="entry name" value="C-terminal effector domain of the bipartite response regulators"/>
    <property type="match status" value="1"/>
</dbReference>
<comment type="caution">
    <text evidence="1">The sequence shown here is derived from an EMBL/GenBank/DDBJ whole genome shotgun (WGS) entry which is preliminary data.</text>
</comment>